<dbReference type="GO" id="GO:0071555">
    <property type="term" value="P:cell wall organization"/>
    <property type="evidence" value="ECO:0007669"/>
    <property type="project" value="UniProtKB-UniRule"/>
</dbReference>
<feature type="active site" description="Proton donor/acceptor" evidence="6">
    <location>
        <position position="416"/>
    </location>
</feature>
<feature type="transmembrane region" description="Helical" evidence="8">
    <location>
        <begin position="7"/>
        <end position="25"/>
    </location>
</feature>
<keyword evidence="8" id="KW-1133">Transmembrane helix</keyword>
<dbReference type="PROSITE" id="PS52029">
    <property type="entry name" value="LD_TPASE"/>
    <property type="match status" value="1"/>
</dbReference>
<dbReference type="CDD" id="cd16913">
    <property type="entry name" value="YkuD_like"/>
    <property type="match status" value="1"/>
</dbReference>
<keyword evidence="5 6" id="KW-0961">Cell wall biogenesis/degradation</keyword>
<dbReference type="Gene3D" id="2.40.440.10">
    <property type="entry name" value="L,D-transpeptidase catalytic domain-like"/>
    <property type="match status" value="1"/>
</dbReference>
<evidence type="ECO:0000256" key="3">
    <source>
        <dbReference type="ARBA" id="ARBA00022960"/>
    </source>
</evidence>
<gene>
    <name evidence="10" type="ORF">PML95_00900</name>
</gene>
<feature type="coiled-coil region" evidence="7">
    <location>
        <begin position="117"/>
        <end position="151"/>
    </location>
</feature>
<keyword evidence="8" id="KW-0812">Transmembrane</keyword>
<sequence>MNKQTKIIGILLLVLVVMLGGVYFYQRNFFTTHFLPKTYANNTDISELTVAQAEKKMLERNKSQVYEIKEGKEVIETLPKESLGIHYDFRDDLKKAMKQQKPSRWFLDSRQKKQLILTNHNLNEQELQTQLNQLKEKLDKINEERQPAQNASIEKTEVGFEIKPEVNGTAIDTGEVMAALTKSIQAGESTLDVSHFVHQPTVKANDPKLKEKLTQLEKISNQTVSYTLSGEKIDVPKETVTSWFIYNPESQEIDIDQEATKAYLASLGQKYNTSTNPTKFKSTKRGEVTVPAGTYSWTLAVDTEAAALREDLLAGNSVNRVPAFQGSAPAGAPLIGNTYIEIDMSNQHMYFYKNGKLELETDIVSGKPTTPTPHGVFYVWDKVKDTTLRGTNDDGSKYASPVDYWMPIDWTGVGIHDSPWQPAYGGQLWETIGSHGCINTPPSLAGNLFNAVEVGTPVLVF</sequence>
<proteinExistence type="predicted"/>
<evidence type="ECO:0000256" key="7">
    <source>
        <dbReference type="SAM" id="Coils"/>
    </source>
</evidence>
<feature type="active site" description="Nucleophile" evidence="6">
    <location>
        <position position="437"/>
    </location>
</feature>
<dbReference type="RefSeq" id="WP_272163401.1">
    <property type="nucleotide sequence ID" value="NZ_CP116507.1"/>
</dbReference>
<keyword evidence="3 6" id="KW-0133">Cell shape</keyword>
<evidence type="ECO:0000256" key="1">
    <source>
        <dbReference type="ARBA" id="ARBA00004752"/>
    </source>
</evidence>
<keyword evidence="7" id="KW-0175">Coiled coil</keyword>
<dbReference type="EMBL" id="CP116507">
    <property type="protein sequence ID" value="WCG22833.1"/>
    <property type="molecule type" value="Genomic_DNA"/>
</dbReference>
<evidence type="ECO:0000256" key="4">
    <source>
        <dbReference type="ARBA" id="ARBA00022984"/>
    </source>
</evidence>
<dbReference type="InterPro" id="IPR022029">
    <property type="entry name" value="YoaR-like_PG-bd"/>
</dbReference>
<evidence type="ECO:0000313" key="11">
    <source>
        <dbReference type="Proteomes" id="UP001179600"/>
    </source>
</evidence>
<dbReference type="Pfam" id="PF12229">
    <property type="entry name" value="PG_binding_4"/>
    <property type="match status" value="2"/>
</dbReference>
<feature type="domain" description="L,D-TPase catalytic" evidence="9">
    <location>
        <begin position="338"/>
        <end position="461"/>
    </location>
</feature>
<evidence type="ECO:0000256" key="6">
    <source>
        <dbReference type="PROSITE-ProRule" id="PRU01373"/>
    </source>
</evidence>
<dbReference type="GO" id="GO:0008360">
    <property type="term" value="P:regulation of cell shape"/>
    <property type="evidence" value="ECO:0007669"/>
    <property type="project" value="UniProtKB-UniRule"/>
</dbReference>
<dbReference type="InterPro" id="IPR038063">
    <property type="entry name" value="Transpep_catalytic_dom"/>
</dbReference>
<dbReference type="InterPro" id="IPR038054">
    <property type="entry name" value="LD_TPept-like_central_sf"/>
</dbReference>
<evidence type="ECO:0000259" key="9">
    <source>
        <dbReference type="PROSITE" id="PS52029"/>
    </source>
</evidence>
<evidence type="ECO:0000256" key="2">
    <source>
        <dbReference type="ARBA" id="ARBA00022679"/>
    </source>
</evidence>
<dbReference type="SUPFAM" id="SSF143985">
    <property type="entry name" value="L,D-transpeptidase pre-catalytic domain-like"/>
    <property type="match status" value="1"/>
</dbReference>
<dbReference type="AlphaFoldDB" id="A0AAF0BCM1"/>
<dbReference type="InterPro" id="IPR050979">
    <property type="entry name" value="LD-transpeptidase"/>
</dbReference>
<evidence type="ECO:0000313" key="10">
    <source>
        <dbReference type="EMBL" id="WCG22833.1"/>
    </source>
</evidence>
<comment type="pathway">
    <text evidence="1 6">Cell wall biogenesis; peptidoglycan biosynthesis.</text>
</comment>
<name>A0AAF0BCM1_9ENTE</name>
<dbReference type="InterPro" id="IPR005490">
    <property type="entry name" value="LD_TPept_cat_dom"/>
</dbReference>
<dbReference type="Gene3D" id="3.10.20.800">
    <property type="match status" value="1"/>
</dbReference>
<dbReference type="PANTHER" id="PTHR30582:SF33">
    <property type="entry name" value="EXPORTED PROTEIN"/>
    <property type="match status" value="1"/>
</dbReference>
<accession>A0AAF0BCM1</accession>
<dbReference type="GO" id="GO:0018104">
    <property type="term" value="P:peptidoglycan-protein cross-linking"/>
    <property type="evidence" value="ECO:0007669"/>
    <property type="project" value="TreeGrafter"/>
</dbReference>
<organism evidence="10 11">
    <name type="scientific">Vagococcus lutrae</name>
    <dbReference type="NCBI Taxonomy" id="81947"/>
    <lineage>
        <taxon>Bacteria</taxon>
        <taxon>Bacillati</taxon>
        <taxon>Bacillota</taxon>
        <taxon>Bacilli</taxon>
        <taxon>Lactobacillales</taxon>
        <taxon>Enterococcaceae</taxon>
        <taxon>Vagococcus</taxon>
    </lineage>
</organism>
<reference evidence="10" key="1">
    <citation type="submission" date="2023-01" db="EMBL/GenBank/DDBJ databases">
        <title>Oxazolidinone resistance genes in florfenicol resistant enterococci from beef cattle and veal calves at slaughter.</title>
        <authorList>
            <person name="Biggel M."/>
        </authorList>
    </citation>
    <scope>NUCLEOTIDE SEQUENCE</scope>
    <source>
        <strain evidence="10">K204-1</strain>
    </source>
</reference>
<keyword evidence="2" id="KW-0808">Transferase</keyword>
<keyword evidence="4 6" id="KW-0573">Peptidoglycan synthesis</keyword>
<dbReference type="PANTHER" id="PTHR30582">
    <property type="entry name" value="L,D-TRANSPEPTIDASE"/>
    <property type="match status" value="1"/>
</dbReference>
<dbReference type="Pfam" id="PF03734">
    <property type="entry name" value="YkuD"/>
    <property type="match status" value="1"/>
</dbReference>
<evidence type="ECO:0000256" key="5">
    <source>
        <dbReference type="ARBA" id="ARBA00023316"/>
    </source>
</evidence>
<dbReference type="GO" id="GO:0005576">
    <property type="term" value="C:extracellular region"/>
    <property type="evidence" value="ECO:0007669"/>
    <property type="project" value="TreeGrafter"/>
</dbReference>
<keyword evidence="8" id="KW-0472">Membrane</keyword>
<dbReference type="SUPFAM" id="SSF141523">
    <property type="entry name" value="L,D-transpeptidase catalytic domain-like"/>
    <property type="match status" value="1"/>
</dbReference>
<dbReference type="GO" id="GO:0016740">
    <property type="term" value="F:transferase activity"/>
    <property type="evidence" value="ECO:0007669"/>
    <property type="project" value="UniProtKB-KW"/>
</dbReference>
<dbReference type="GO" id="GO:0071972">
    <property type="term" value="F:peptidoglycan L,D-transpeptidase activity"/>
    <property type="evidence" value="ECO:0007669"/>
    <property type="project" value="TreeGrafter"/>
</dbReference>
<protein>
    <submittedName>
        <fullName evidence="10">L,D-transpeptidase family protein</fullName>
    </submittedName>
</protein>
<dbReference type="Proteomes" id="UP001179600">
    <property type="component" value="Chromosome"/>
</dbReference>
<evidence type="ECO:0000256" key="8">
    <source>
        <dbReference type="SAM" id="Phobius"/>
    </source>
</evidence>